<organism evidence="2 3">
    <name type="scientific">Paraflavitalea soli</name>
    <dbReference type="NCBI Taxonomy" id="2315862"/>
    <lineage>
        <taxon>Bacteria</taxon>
        <taxon>Pseudomonadati</taxon>
        <taxon>Bacteroidota</taxon>
        <taxon>Chitinophagia</taxon>
        <taxon>Chitinophagales</taxon>
        <taxon>Chitinophagaceae</taxon>
        <taxon>Paraflavitalea</taxon>
    </lineage>
</organism>
<dbReference type="KEGG" id="pseg:D3H65_10440"/>
<keyword evidence="1" id="KW-0732">Signal</keyword>
<dbReference type="Pfam" id="PF13350">
    <property type="entry name" value="Y_phosphatase3"/>
    <property type="match status" value="1"/>
</dbReference>
<evidence type="ECO:0000256" key="1">
    <source>
        <dbReference type="SAM" id="SignalP"/>
    </source>
</evidence>
<proteinExistence type="predicted"/>
<keyword evidence="3" id="KW-1185">Reference proteome</keyword>
<sequence length="271" mass="30175">MKQLIIIIAIIFPFLSQAQLADSTKRLVPMQGALNFRDAGGYTTQDGKRVVWGKVFRSADISKLTDADLQLMAGKHIYTVFDFRGVKESAAAPDRLLPGTQYTLCSAGSDSMPDMKQIAMLVKQGGFLEAFYGTKSLPYYGDRYKPLFQKLLTLPDTAAILYHCTGGRDRTGMASALFLYALGVPEATIEADFTASNIYLQPMHARMYQGMSQGMGLDMATVKKEMDLRPELLHIFFGAIRNKYGSIEKFMEQELGVGKKELALLKKKYTM</sequence>
<accession>A0A3B7MM31</accession>
<dbReference type="OrthoDB" id="1188001at2"/>
<dbReference type="Gene3D" id="3.90.190.10">
    <property type="entry name" value="Protein tyrosine phosphatase superfamily"/>
    <property type="match status" value="1"/>
</dbReference>
<feature type="signal peptide" evidence="1">
    <location>
        <begin position="1"/>
        <end position="18"/>
    </location>
</feature>
<dbReference type="InterPro" id="IPR029021">
    <property type="entry name" value="Prot-tyrosine_phosphatase-like"/>
</dbReference>
<protein>
    <submittedName>
        <fullName evidence="2">Tyrosine-protein phosphatase</fullName>
    </submittedName>
</protein>
<dbReference type="InterPro" id="IPR026893">
    <property type="entry name" value="Tyr/Ser_Pase_IphP-type"/>
</dbReference>
<feature type="chain" id="PRO_5017778523" evidence="1">
    <location>
        <begin position="19"/>
        <end position="271"/>
    </location>
</feature>
<dbReference type="Proteomes" id="UP000263900">
    <property type="component" value="Chromosome"/>
</dbReference>
<name>A0A3B7MM31_9BACT</name>
<dbReference type="RefSeq" id="WP_119050256.1">
    <property type="nucleotide sequence ID" value="NZ_CP032157.1"/>
</dbReference>
<dbReference type="EMBL" id="CP032157">
    <property type="protein sequence ID" value="AXY74369.1"/>
    <property type="molecule type" value="Genomic_DNA"/>
</dbReference>
<evidence type="ECO:0000313" key="2">
    <source>
        <dbReference type="EMBL" id="AXY74369.1"/>
    </source>
</evidence>
<gene>
    <name evidence="2" type="ORF">D3H65_10440</name>
</gene>
<reference evidence="2 3" key="1">
    <citation type="submission" date="2018-09" db="EMBL/GenBank/DDBJ databases">
        <title>Genome sequencing of strain 6GH32-13.</title>
        <authorList>
            <person name="Weon H.-Y."/>
            <person name="Heo J."/>
            <person name="Kwon S.-W."/>
        </authorList>
    </citation>
    <scope>NUCLEOTIDE SEQUENCE [LARGE SCALE GENOMIC DNA]</scope>
    <source>
        <strain evidence="2 3">5GH32-13</strain>
    </source>
</reference>
<dbReference type="GO" id="GO:0004721">
    <property type="term" value="F:phosphoprotein phosphatase activity"/>
    <property type="evidence" value="ECO:0007669"/>
    <property type="project" value="InterPro"/>
</dbReference>
<dbReference type="AlphaFoldDB" id="A0A3B7MM31"/>
<dbReference type="SUPFAM" id="SSF52799">
    <property type="entry name" value="(Phosphotyrosine protein) phosphatases II"/>
    <property type="match status" value="1"/>
</dbReference>
<evidence type="ECO:0000313" key="3">
    <source>
        <dbReference type="Proteomes" id="UP000263900"/>
    </source>
</evidence>